<evidence type="ECO:0000256" key="7">
    <source>
        <dbReference type="SAM" id="Phobius"/>
    </source>
</evidence>
<feature type="binding site" evidence="5">
    <location>
        <position position="72"/>
    </location>
    <ligand>
        <name>ATP</name>
        <dbReference type="ChEBI" id="CHEBI:30616"/>
    </ligand>
</feature>
<evidence type="ECO:0000259" key="8">
    <source>
        <dbReference type="PROSITE" id="PS50011"/>
    </source>
</evidence>
<dbReference type="SUPFAM" id="SSF56112">
    <property type="entry name" value="Protein kinase-like (PK-like)"/>
    <property type="match status" value="1"/>
</dbReference>
<dbReference type="CDD" id="cd14014">
    <property type="entry name" value="STKc_PknB_like"/>
    <property type="match status" value="1"/>
</dbReference>
<name>B8JFN3_ANAD2</name>
<keyword evidence="7" id="KW-0472">Membrane</keyword>
<evidence type="ECO:0000256" key="6">
    <source>
        <dbReference type="SAM" id="MobiDB-lite"/>
    </source>
</evidence>
<dbReference type="PROSITE" id="PS00107">
    <property type="entry name" value="PROTEIN_KINASE_ATP"/>
    <property type="match status" value="1"/>
</dbReference>
<feature type="region of interest" description="Disordered" evidence="6">
    <location>
        <begin position="1"/>
        <end position="28"/>
    </location>
</feature>
<organism evidence="9 10">
    <name type="scientific">Anaeromyxobacter dehalogenans (strain ATCC BAA-258 / DSM 21875 / 2CP-1)</name>
    <dbReference type="NCBI Taxonomy" id="455488"/>
    <lineage>
        <taxon>Bacteria</taxon>
        <taxon>Pseudomonadati</taxon>
        <taxon>Myxococcota</taxon>
        <taxon>Myxococcia</taxon>
        <taxon>Myxococcales</taxon>
        <taxon>Cystobacterineae</taxon>
        <taxon>Anaeromyxobacteraceae</taxon>
        <taxon>Anaeromyxobacter</taxon>
    </lineage>
</organism>
<evidence type="ECO:0000313" key="9">
    <source>
        <dbReference type="EMBL" id="ACL64471.1"/>
    </source>
</evidence>
<evidence type="ECO:0000256" key="4">
    <source>
        <dbReference type="ARBA" id="ARBA00022840"/>
    </source>
</evidence>
<proteinExistence type="predicted"/>
<keyword evidence="3 9" id="KW-0418">Kinase</keyword>
<keyword evidence="7" id="KW-1133">Transmembrane helix</keyword>
<evidence type="ECO:0000256" key="1">
    <source>
        <dbReference type="ARBA" id="ARBA00022679"/>
    </source>
</evidence>
<evidence type="ECO:0000256" key="2">
    <source>
        <dbReference type="ARBA" id="ARBA00022741"/>
    </source>
</evidence>
<evidence type="ECO:0000313" key="10">
    <source>
        <dbReference type="Proteomes" id="UP000007089"/>
    </source>
</evidence>
<keyword evidence="7" id="KW-0812">Transmembrane</keyword>
<accession>B8JFN3</accession>
<keyword evidence="1" id="KW-0808">Transferase</keyword>
<reference evidence="9" key="1">
    <citation type="submission" date="2009-01" db="EMBL/GenBank/DDBJ databases">
        <title>Complete sequence of Anaeromyxobacter dehalogenans 2CP-1.</title>
        <authorList>
            <consortium name="US DOE Joint Genome Institute"/>
            <person name="Lucas S."/>
            <person name="Copeland A."/>
            <person name="Lapidus A."/>
            <person name="Glavina del Rio T."/>
            <person name="Dalin E."/>
            <person name="Tice H."/>
            <person name="Bruce D."/>
            <person name="Goodwin L."/>
            <person name="Pitluck S."/>
            <person name="Saunders E."/>
            <person name="Brettin T."/>
            <person name="Detter J.C."/>
            <person name="Han C."/>
            <person name="Larimer F."/>
            <person name="Land M."/>
            <person name="Hauser L."/>
            <person name="Kyrpides N."/>
            <person name="Ovchinnikova G."/>
            <person name="Beliaev A.S."/>
            <person name="Richardson P."/>
        </authorList>
    </citation>
    <scope>NUCLEOTIDE SEQUENCE</scope>
    <source>
        <strain evidence="9">2CP-1</strain>
    </source>
</reference>
<evidence type="ECO:0000256" key="3">
    <source>
        <dbReference type="ARBA" id="ARBA00022777"/>
    </source>
</evidence>
<dbReference type="PANTHER" id="PTHR43289:SF6">
    <property type="entry name" value="SERINE_THREONINE-PROTEIN KINASE NEKL-3"/>
    <property type="match status" value="1"/>
</dbReference>
<dbReference type="Gene3D" id="3.30.200.20">
    <property type="entry name" value="Phosphorylase Kinase, domain 1"/>
    <property type="match status" value="1"/>
</dbReference>
<dbReference type="Pfam" id="PF00069">
    <property type="entry name" value="Pkinase"/>
    <property type="match status" value="1"/>
</dbReference>
<keyword evidence="10" id="KW-1185">Reference proteome</keyword>
<dbReference type="PROSITE" id="PS00109">
    <property type="entry name" value="PROTEIN_KINASE_TYR"/>
    <property type="match status" value="1"/>
</dbReference>
<protein>
    <submittedName>
        <fullName evidence="9">Serine/threonine protein kinase</fullName>
    </submittedName>
</protein>
<dbReference type="InterPro" id="IPR017441">
    <property type="entry name" value="Protein_kinase_ATP_BS"/>
</dbReference>
<dbReference type="KEGG" id="acp:A2cp1_1126"/>
<dbReference type="InterPro" id="IPR000719">
    <property type="entry name" value="Prot_kinase_dom"/>
</dbReference>
<dbReference type="Gene3D" id="1.10.510.10">
    <property type="entry name" value="Transferase(Phosphotransferase) domain 1"/>
    <property type="match status" value="1"/>
</dbReference>
<dbReference type="EMBL" id="CP001359">
    <property type="protein sequence ID" value="ACL64471.1"/>
    <property type="molecule type" value="Genomic_DNA"/>
</dbReference>
<gene>
    <name evidence="9" type="ordered locus">A2cp1_1126</name>
</gene>
<feature type="region of interest" description="Disordered" evidence="6">
    <location>
        <begin position="427"/>
        <end position="451"/>
    </location>
</feature>
<dbReference type="GO" id="GO:0005524">
    <property type="term" value="F:ATP binding"/>
    <property type="evidence" value="ECO:0007669"/>
    <property type="project" value="UniProtKB-UniRule"/>
</dbReference>
<dbReference type="AlphaFoldDB" id="B8JFN3"/>
<dbReference type="PROSITE" id="PS50011">
    <property type="entry name" value="PROTEIN_KINASE_DOM"/>
    <property type="match status" value="1"/>
</dbReference>
<dbReference type="Proteomes" id="UP000007089">
    <property type="component" value="Chromosome"/>
</dbReference>
<sequence>MLRSRSGGATVTTTSGSGASLSGAPRPGETLELGAEATRYQIVRSLGMGGTAEVFLARRLGPAGFARPVALKCILTGLDVDESTRRAFVYEAQLASKLRHPNIAEAYDLALVGDRYYLVLEYVDGVTVRGALRAARRAERHLSEAFCCHVAASVAEALHHAHTLTDEDGNPLGIVHRDVTAVNVMISRSGAVKLLDFGVALARMEGRERTRTGQFRGTFVYASPEQALSEELDGRSDLFSLGVVLVEMLTGLRVFDAGTDIGTMRKIAECSPEDVEAAIAALPRELAGICAKALARRPPDRFQDGAAFSRALREYLTARGITYSPSDCAQELGSLGLLAAAPDASDPVAVAEDVSNSAANSAEGMTAAPDPATAQPRRRAWRRRAVASVAVVAGAVAILATGSVKLLSRKDLRTAAPAVAASAPAMVQPAGASETEPTPRASAAGRDVRTEPEPIVRPKASASGGRVAATVRAKPLSAPVRREHSPFRTSSADFADRATVGSPRATLPRGTLVAVKLLRVLAGPNPGRAEAIVTEEVAADGVVLVPKGSTVSCSARPPADGRVPLSCDSISTSDRVLTFSGVAVGEGQHVGLRLLDDEIAAGTPFVVYVSAPAALR</sequence>
<feature type="region of interest" description="Disordered" evidence="6">
    <location>
        <begin position="354"/>
        <end position="377"/>
    </location>
</feature>
<dbReference type="GO" id="GO:0004674">
    <property type="term" value="F:protein serine/threonine kinase activity"/>
    <property type="evidence" value="ECO:0007669"/>
    <property type="project" value="UniProtKB-KW"/>
</dbReference>
<feature type="transmembrane region" description="Helical" evidence="7">
    <location>
        <begin position="385"/>
        <end position="404"/>
    </location>
</feature>
<keyword evidence="9" id="KW-0723">Serine/threonine-protein kinase</keyword>
<dbReference type="InterPro" id="IPR011009">
    <property type="entry name" value="Kinase-like_dom_sf"/>
</dbReference>
<feature type="domain" description="Protein kinase" evidence="8">
    <location>
        <begin position="40"/>
        <end position="316"/>
    </location>
</feature>
<dbReference type="InterPro" id="IPR008266">
    <property type="entry name" value="Tyr_kinase_AS"/>
</dbReference>
<dbReference type="PANTHER" id="PTHR43289">
    <property type="entry name" value="MITOGEN-ACTIVATED PROTEIN KINASE KINASE KINASE 20-RELATED"/>
    <property type="match status" value="1"/>
</dbReference>
<keyword evidence="2 5" id="KW-0547">Nucleotide-binding</keyword>
<evidence type="ECO:0000256" key="5">
    <source>
        <dbReference type="PROSITE-ProRule" id="PRU10141"/>
    </source>
</evidence>
<keyword evidence="4 5" id="KW-0067">ATP-binding</keyword>
<dbReference type="HOGENOM" id="CLU_443235_0_0_7"/>